<dbReference type="SUPFAM" id="SSF54184">
    <property type="entry name" value="Penicillin-binding protein 2x (pbp-2x), c-terminal domain"/>
    <property type="match status" value="1"/>
</dbReference>
<protein>
    <recommendedName>
        <fullName evidence="2">PASTA domain-containing protein</fullName>
    </recommendedName>
</protein>
<evidence type="ECO:0000313" key="3">
    <source>
        <dbReference type="EMBL" id="EHB92292.1"/>
    </source>
</evidence>
<accession>G5H897</accession>
<dbReference type="AlphaFoldDB" id="G5H897"/>
<dbReference type="EMBL" id="ADLD01000011">
    <property type="protein sequence ID" value="EHB92292.1"/>
    <property type="molecule type" value="Genomic_DNA"/>
</dbReference>
<keyword evidence="1" id="KW-1133">Transmembrane helix</keyword>
<dbReference type="STRING" id="742725.HMPREF9450_01157"/>
<feature type="domain" description="PASTA" evidence="2">
    <location>
        <begin position="46"/>
        <end position="111"/>
    </location>
</feature>
<dbReference type="SMART" id="SM00740">
    <property type="entry name" value="PASTA"/>
    <property type="match status" value="3"/>
</dbReference>
<evidence type="ECO:0000259" key="2">
    <source>
        <dbReference type="PROSITE" id="PS51178"/>
    </source>
</evidence>
<feature type="domain" description="PASTA" evidence="2">
    <location>
        <begin position="190"/>
        <end position="258"/>
    </location>
</feature>
<keyword evidence="4" id="KW-1185">Reference proteome</keyword>
<dbReference type="GeneID" id="92815815"/>
<dbReference type="Proteomes" id="UP000006008">
    <property type="component" value="Unassembled WGS sequence"/>
</dbReference>
<dbReference type="OrthoDB" id="9803895at2"/>
<dbReference type="Pfam" id="PF03793">
    <property type="entry name" value="PASTA"/>
    <property type="match status" value="2"/>
</dbReference>
<keyword evidence="1" id="KW-0812">Transmembrane</keyword>
<evidence type="ECO:0000256" key="1">
    <source>
        <dbReference type="SAM" id="Phobius"/>
    </source>
</evidence>
<name>G5H897_9BACT</name>
<feature type="transmembrane region" description="Helical" evidence="1">
    <location>
        <begin position="20"/>
        <end position="41"/>
    </location>
</feature>
<evidence type="ECO:0000313" key="4">
    <source>
        <dbReference type="Proteomes" id="UP000006008"/>
    </source>
</evidence>
<dbReference type="eggNOG" id="COG2815">
    <property type="taxonomic scope" value="Bacteria"/>
</dbReference>
<dbReference type="RefSeq" id="WP_009133963.1">
    <property type="nucleotide sequence ID" value="NZ_CP102250.1"/>
</dbReference>
<gene>
    <name evidence="3" type="ORF">HMPREF9450_01157</name>
</gene>
<sequence length="291" mass="30895">MDYLRKLIAKISANPIARNLVLALCAIIVFGFVANLLLNLLTRHGQVRDVPDLSGMTVEEAKHAGKGSSLRIEINDSLYVPAYPGGVILEQNPVAGAQVKSGRRVFVTINSYRQKMVTIPYVTGFSLRQAKSNLEMAGLGIDKLIYQNDIATNNVLEERYNGKIIHPGSKMQAEMGAGITLVVGLGSDATAQAVPRLAGFSAREAKSRLWEAGFNVGKITRDAGINLLNEKEARVSAQSPAAGTRLGLGTAVGFTLSLDDAKIEAGRKAADRSARAAAKAYADSVASATAE</sequence>
<proteinExistence type="predicted"/>
<dbReference type="PROSITE" id="PS51178">
    <property type="entry name" value="PASTA"/>
    <property type="match status" value="2"/>
</dbReference>
<comment type="caution">
    <text evidence="3">The sequence shown here is derived from an EMBL/GenBank/DDBJ whole genome shotgun (WGS) entry which is preliminary data.</text>
</comment>
<organism evidence="3 4">
    <name type="scientific">Alistipes indistinctus YIT 12060</name>
    <dbReference type="NCBI Taxonomy" id="742725"/>
    <lineage>
        <taxon>Bacteria</taxon>
        <taxon>Pseudomonadati</taxon>
        <taxon>Bacteroidota</taxon>
        <taxon>Bacteroidia</taxon>
        <taxon>Bacteroidales</taxon>
        <taxon>Rikenellaceae</taxon>
        <taxon>Alistipes</taxon>
    </lineage>
</organism>
<reference evidence="3 4" key="1">
    <citation type="submission" date="2011-08" db="EMBL/GenBank/DDBJ databases">
        <title>The Genome Sequence of Alistipes indistinctus YIT 12060.</title>
        <authorList>
            <consortium name="The Broad Institute Genome Sequencing Platform"/>
            <person name="Earl A."/>
            <person name="Ward D."/>
            <person name="Feldgarden M."/>
            <person name="Gevers D."/>
            <person name="Morotomi M."/>
            <person name="Young S.K."/>
            <person name="Zeng Q."/>
            <person name="Gargeya S."/>
            <person name="Fitzgerald M."/>
            <person name="Haas B."/>
            <person name="Abouelleil A."/>
            <person name="Alvarado L."/>
            <person name="Arachchi H.M."/>
            <person name="Berlin A."/>
            <person name="Brown A."/>
            <person name="Chapman S.B."/>
            <person name="Chen Z."/>
            <person name="Dunbar C."/>
            <person name="Freedman E."/>
            <person name="Gearin G."/>
            <person name="Gellesch M."/>
            <person name="Goldberg J."/>
            <person name="Griggs A."/>
            <person name="Gujja S."/>
            <person name="Heiman D."/>
            <person name="Howarth C."/>
            <person name="Larson L."/>
            <person name="Lui A."/>
            <person name="MacDonald P.J.P."/>
            <person name="Montmayeur A."/>
            <person name="Murphy C."/>
            <person name="Neiman D."/>
            <person name="Pearson M."/>
            <person name="Priest M."/>
            <person name="Roberts A."/>
            <person name="Saif S."/>
            <person name="Shea T."/>
            <person name="Shenoy N."/>
            <person name="Sisk P."/>
            <person name="Stolte C."/>
            <person name="Sykes S."/>
            <person name="Wortman J."/>
            <person name="Nusbaum C."/>
            <person name="Birren B."/>
        </authorList>
    </citation>
    <scope>NUCLEOTIDE SEQUENCE [LARGE SCALE GENOMIC DNA]</scope>
    <source>
        <strain evidence="3 4">YIT 12060</strain>
    </source>
</reference>
<dbReference type="InterPro" id="IPR005543">
    <property type="entry name" value="PASTA_dom"/>
</dbReference>
<keyword evidence="1" id="KW-0472">Membrane</keyword>
<dbReference type="PATRIC" id="fig|742725.3.peg.1224"/>
<dbReference type="HOGENOM" id="CLU_061566_2_1_10"/>
<dbReference type="CDD" id="cd06577">
    <property type="entry name" value="PASTA_pknB"/>
    <property type="match status" value="2"/>
</dbReference>
<dbReference type="Gene3D" id="3.30.10.20">
    <property type="match status" value="3"/>
</dbReference>